<dbReference type="OrthoDB" id="7359031at2"/>
<proteinExistence type="predicted"/>
<evidence type="ECO:0000313" key="2">
    <source>
        <dbReference type="EMBL" id="TWB16724.1"/>
    </source>
</evidence>
<organism evidence="2 3">
    <name type="scientific">Nitrospirillum amazonense</name>
    <dbReference type="NCBI Taxonomy" id="28077"/>
    <lineage>
        <taxon>Bacteria</taxon>
        <taxon>Pseudomonadati</taxon>
        <taxon>Pseudomonadota</taxon>
        <taxon>Alphaproteobacteria</taxon>
        <taxon>Rhodospirillales</taxon>
        <taxon>Azospirillaceae</taxon>
        <taxon>Nitrospirillum</taxon>
    </lineage>
</organism>
<gene>
    <name evidence="2" type="ORF">FBZ89_113134</name>
</gene>
<accession>A0A560F5A3</accession>
<keyword evidence="1" id="KW-1133">Transmembrane helix</keyword>
<dbReference type="EMBL" id="VITN01000013">
    <property type="protein sequence ID" value="TWB16724.1"/>
    <property type="molecule type" value="Genomic_DNA"/>
</dbReference>
<name>A0A560F5A3_9PROT</name>
<protein>
    <submittedName>
        <fullName evidence="2">Uncharacterized protein</fullName>
    </submittedName>
</protein>
<reference evidence="2 3" key="1">
    <citation type="submission" date="2019-06" db="EMBL/GenBank/DDBJ databases">
        <title>Genomic Encyclopedia of Type Strains, Phase IV (KMG-V): Genome sequencing to study the core and pangenomes of soil and plant-associated prokaryotes.</title>
        <authorList>
            <person name="Whitman W."/>
        </authorList>
    </citation>
    <scope>NUCLEOTIDE SEQUENCE [LARGE SCALE GENOMIC DNA]</scope>
    <source>
        <strain evidence="2 3">BR 11880</strain>
    </source>
</reference>
<keyword evidence="1" id="KW-0472">Membrane</keyword>
<dbReference type="RefSeq" id="WP_145751551.1">
    <property type="nucleotide sequence ID" value="NZ_VITN01000013.1"/>
</dbReference>
<dbReference type="Proteomes" id="UP000319859">
    <property type="component" value="Unassembled WGS sequence"/>
</dbReference>
<feature type="transmembrane region" description="Helical" evidence="1">
    <location>
        <begin position="12"/>
        <end position="33"/>
    </location>
</feature>
<evidence type="ECO:0000256" key="1">
    <source>
        <dbReference type="SAM" id="Phobius"/>
    </source>
</evidence>
<keyword evidence="1" id="KW-0812">Transmembrane</keyword>
<comment type="caution">
    <text evidence="2">The sequence shown here is derived from an EMBL/GenBank/DDBJ whole genome shotgun (WGS) entry which is preliminary data.</text>
</comment>
<dbReference type="AlphaFoldDB" id="A0A560F5A3"/>
<evidence type="ECO:0000313" key="3">
    <source>
        <dbReference type="Proteomes" id="UP000319859"/>
    </source>
</evidence>
<sequence length="105" mass="11901">MLSQLDNAHPTLFLVFACAAVLAATGMTIGYVWRRLGRLAVRQSNLARTASDHLTRLQRDLTDLAGQVERLGEFNQRLTEEVDMLRHRLADGGYEPQDHHPRVLH</sequence>